<protein>
    <submittedName>
        <fullName evidence="1">Uncharacterized protein</fullName>
    </submittedName>
</protein>
<organism evidence="1 2">
    <name type="scientific">Wandonia haliotis</name>
    <dbReference type="NCBI Taxonomy" id="574963"/>
    <lineage>
        <taxon>Bacteria</taxon>
        <taxon>Pseudomonadati</taxon>
        <taxon>Bacteroidota</taxon>
        <taxon>Flavobacteriia</taxon>
        <taxon>Flavobacteriales</taxon>
        <taxon>Crocinitomicaceae</taxon>
        <taxon>Wandonia</taxon>
    </lineage>
</organism>
<comment type="caution">
    <text evidence="1">The sequence shown here is derived from an EMBL/GenBank/DDBJ whole genome shotgun (WGS) entry which is preliminary data.</text>
</comment>
<evidence type="ECO:0000313" key="1">
    <source>
        <dbReference type="EMBL" id="GAA0874009.1"/>
    </source>
</evidence>
<keyword evidence="2" id="KW-1185">Reference proteome</keyword>
<dbReference type="RefSeq" id="WP_343784615.1">
    <property type="nucleotide sequence ID" value="NZ_BAAAFH010000003.1"/>
</dbReference>
<proteinExistence type="predicted"/>
<gene>
    <name evidence="1" type="ORF">GCM10009118_04170</name>
</gene>
<name>A0ABP3XX50_9FLAO</name>
<sequence length="93" mass="10830">MLIGNFVTELTFYHRKALSEMRIVSFFLLSLFIFSCSSGTVEEEMQEYCSCLRKNLHNPEGRDECLELMEAILDKYSYDPDALKEIMEVAENC</sequence>
<dbReference type="Proteomes" id="UP001501126">
    <property type="component" value="Unassembled WGS sequence"/>
</dbReference>
<evidence type="ECO:0000313" key="2">
    <source>
        <dbReference type="Proteomes" id="UP001501126"/>
    </source>
</evidence>
<accession>A0ABP3XX50</accession>
<dbReference type="EMBL" id="BAAAFH010000003">
    <property type="protein sequence ID" value="GAA0874009.1"/>
    <property type="molecule type" value="Genomic_DNA"/>
</dbReference>
<reference evidence="2" key="1">
    <citation type="journal article" date="2019" name="Int. J. Syst. Evol. Microbiol.">
        <title>The Global Catalogue of Microorganisms (GCM) 10K type strain sequencing project: providing services to taxonomists for standard genome sequencing and annotation.</title>
        <authorList>
            <consortium name="The Broad Institute Genomics Platform"/>
            <consortium name="The Broad Institute Genome Sequencing Center for Infectious Disease"/>
            <person name="Wu L."/>
            <person name="Ma J."/>
        </authorList>
    </citation>
    <scope>NUCLEOTIDE SEQUENCE [LARGE SCALE GENOMIC DNA]</scope>
    <source>
        <strain evidence="2">JCM 16083</strain>
    </source>
</reference>